<keyword evidence="3 5" id="KW-0238">DNA-binding</keyword>
<dbReference type="InterPro" id="IPR010998">
    <property type="entry name" value="Integrase_recombinase_N"/>
</dbReference>
<dbReference type="InterPro" id="IPR053876">
    <property type="entry name" value="Phage_int_M"/>
</dbReference>
<dbReference type="PANTHER" id="PTHR30629">
    <property type="entry name" value="PROPHAGE INTEGRASE"/>
    <property type="match status" value="1"/>
</dbReference>
<reference evidence="8 9" key="1">
    <citation type="journal article" date="2017" name="Front. Microbiol.">
        <title>Strong Genomic and Phenotypic Heterogeneity in the Aeromonas sobria Species Complex.</title>
        <authorList>
            <person name="Gauthier J."/>
            <person name="Vincent A.T."/>
            <person name="Charette S.J."/>
            <person name="Derome N."/>
        </authorList>
    </citation>
    <scope>NUCLEOTIDE SEQUENCE [LARGE SCALE GENOMIC DNA]</scope>
    <source>
        <strain evidence="8 9">TM18</strain>
    </source>
</reference>
<dbReference type="Pfam" id="PF00589">
    <property type="entry name" value="Phage_integrase"/>
    <property type="match status" value="1"/>
</dbReference>
<dbReference type="GO" id="GO:0015074">
    <property type="term" value="P:DNA integration"/>
    <property type="evidence" value="ECO:0007669"/>
    <property type="project" value="UniProtKB-KW"/>
</dbReference>
<dbReference type="EMBL" id="NQMM01000018">
    <property type="protein sequence ID" value="PKQ81095.1"/>
    <property type="molecule type" value="Genomic_DNA"/>
</dbReference>
<keyword evidence="2" id="KW-0229">DNA integration</keyword>
<evidence type="ECO:0000256" key="3">
    <source>
        <dbReference type="ARBA" id="ARBA00023125"/>
    </source>
</evidence>
<dbReference type="InterPro" id="IPR011010">
    <property type="entry name" value="DNA_brk_join_enz"/>
</dbReference>
<evidence type="ECO:0000256" key="1">
    <source>
        <dbReference type="ARBA" id="ARBA00008857"/>
    </source>
</evidence>
<dbReference type="AlphaFoldDB" id="A0A2N3J528"/>
<keyword evidence="4" id="KW-0233">DNA recombination</keyword>
<proteinExistence type="inferred from homology"/>
<evidence type="ECO:0000259" key="6">
    <source>
        <dbReference type="PROSITE" id="PS51898"/>
    </source>
</evidence>
<sequence>MGSHFFLLTKNFRVTQGGTMAPRKQAEITFKALMREGEQGARFDNRSVCDNLALCWPANYKRPFWRLRYRFGGKQRKMLIGHVDNMALKQAMDEAKRLMAMVTLGTDVASEKQERKRESIARHAAIANRVTVASLADEFLSRQVEGRRKDAHVIRQRFEKDIIASLGKLVPEDVKPRHIDALLQSILDRGSPTMANNILGWIKRLFDYAIKRHIVESNPASAFTLADAGGQLKSRDFYLTKEKLAEVLGAIPTCRGFSRSCDLAFRLLLLLGGRKMELLSATWDEFDLQQQTWTLQPELTKTGRGIVIPLPEQAIIWLKEAKYLGCGSDYVFPAISRQTKPHMGQTTLNAAIQKLRAKVDGIEQLNVHALRHTARTHLAALGVQQEVAELILNHTLKSQGIVAVYNHHDFFDERKAALTKWADLITSLLNHQ</sequence>
<evidence type="ECO:0000256" key="5">
    <source>
        <dbReference type="PROSITE-ProRule" id="PRU01248"/>
    </source>
</evidence>
<evidence type="ECO:0000313" key="8">
    <source>
        <dbReference type="EMBL" id="PKQ81095.1"/>
    </source>
</evidence>
<dbReference type="GO" id="GO:0006310">
    <property type="term" value="P:DNA recombination"/>
    <property type="evidence" value="ECO:0007669"/>
    <property type="project" value="UniProtKB-KW"/>
</dbReference>
<accession>A0A2N3J528</accession>
<organism evidence="8 9">
    <name type="scientific">Aeromonas sobria</name>
    <dbReference type="NCBI Taxonomy" id="646"/>
    <lineage>
        <taxon>Bacteria</taxon>
        <taxon>Pseudomonadati</taxon>
        <taxon>Pseudomonadota</taxon>
        <taxon>Gammaproteobacteria</taxon>
        <taxon>Aeromonadales</taxon>
        <taxon>Aeromonadaceae</taxon>
        <taxon>Aeromonas</taxon>
    </lineage>
</organism>
<feature type="domain" description="Core-binding (CB)" evidence="7">
    <location>
        <begin position="130"/>
        <end position="210"/>
    </location>
</feature>
<comment type="similarity">
    <text evidence="1">Belongs to the 'phage' integrase family.</text>
</comment>
<keyword evidence="9" id="KW-1185">Reference proteome</keyword>
<name>A0A2N3J528_AERSO</name>
<dbReference type="Gene3D" id="1.10.443.10">
    <property type="entry name" value="Intergrase catalytic core"/>
    <property type="match status" value="1"/>
</dbReference>
<dbReference type="Pfam" id="PF13356">
    <property type="entry name" value="Arm-DNA-bind_3"/>
    <property type="match status" value="1"/>
</dbReference>
<dbReference type="InterPro" id="IPR044068">
    <property type="entry name" value="CB"/>
</dbReference>
<dbReference type="PROSITE" id="PS51900">
    <property type="entry name" value="CB"/>
    <property type="match status" value="1"/>
</dbReference>
<dbReference type="Proteomes" id="UP000233467">
    <property type="component" value="Unassembled WGS sequence"/>
</dbReference>
<evidence type="ECO:0000256" key="2">
    <source>
        <dbReference type="ARBA" id="ARBA00022908"/>
    </source>
</evidence>
<comment type="caution">
    <text evidence="8">The sequence shown here is derived from an EMBL/GenBank/DDBJ whole genome shotgun (WGS) entry which is preliminary data.</text>
</comment>
<dbReference type="Gene3D" id="1.10.150.130">
    <property type="match status" value="1"/>
</dbReference>
<protein>
    <recommendedName>
        <fullName evidence="10">Integrase</fullName>
    </recommendedName>
</protein>
<dbReference type="PANTHER" id="PTHR30629:SF2">
    <property type="entry name" value="PROPHAGE INTEGRASE INTS-RELATED"/>
    <property type="match status" value="1"/>
</dbReference>
<evidence type="ECO:0000313" key="9">
    <source>
        <dbReference type="Proteomes" id="UP000233467"/>
    </source>
</evidence>
<dbReference type="SUPFAM" id="SSF56349">
    <property type="entry name" value="DNA breaking-rejoining enzymes"/>
    <property type="match status" value="1"/>
</dbReference>
<dbReference type="InterPro" id="IPR038488">
    <property type="entry name" value="Integrase_DNA-bd_sf"/>
</dbReference>
<dbReference type="InterPro" id="IPR025166">
    <property type="entry name" value="Integrase_DNA_bind_dom"/>
</dbReference>
<gene>
    <name evidence="8" type="ORF">CJP16_05900</name>
</gene>
<dbReference type="Gene3D" id="3.30.160.390">
    <property type="entry name" value="Integrase, DNA-binding domain"/>
    <property type="match status" value="1"/>
</dbReference>
<dbReference type="InterPro" id="IPR050808">
    <property type="entry name" value="Phage_Integrase"/>
</dbReference>
<evidence type="ECO:0008006" key="10">
    <source>
        <dbReference type="Google" id="ProtNLM"/>
    </source>
</evidence>
<dbReference type="InterPro" id="IPR002104">
    <property type="entry name" value="Integrase_catalytic"/>
</dbReference>
<evidence type="ECO:0000259" key="7">
    <source>
        <dbReference type="PROSITE" id="PS51900"/>
    </source>
</evidence>
<feature type="domain" description="Tyr recombinase" evidence="6">
    <location>
        <begin position="234"/>
        <end position="418"/>
    </location>
</feature>
<dbReference type="Pfam" id="PF22022">
    <property type="entry name" value="Phage_int_M"/>
    <property type="match status" value="1"/>
</dbReference>
<dbReference type="PROSITE" id="PS51898">
    <property type="entry name" value="TYR_RECOMBINASE"/>
    <property type="match status" value="1"/>
</dbReference>
<dbReference type="InterPro" id="IPR013762">
    <property type="entry name" value="Integrase-like_cat_sf"/>
</dbReference>
<dbReference type="CDD" id="cd00801">
    <property type="entry name" value="INT_P4_C"/>
    <property type="match status" value="1"/>
</dbReference>
<evidence type="ECO:0000256" key="4">
    <source>
        <dbReference type="ARBA" id="ARBA00023172"/>
    </source>
</evidence>
<dbReference type="GO" id="GO:0003677">
    <property type="term" value="F:DNA binding"/>
    <property type="evidence" value="ECO:0007669"/>
    <property type="project" value="UniProtKB-UniRule"/>
</dbReference>